<evidence type="ECO:0000313" key="4">
    <source>
        <dbReference type="Proteomes" id="UP000823933"/>
    </source>
</evidence>
<dbReference type="InterPro" id="IPR010388">
    <property type="entry name" value="Anaerobic_Co-chelatase"/>
</dbReference>
<dbReference type="Proteomes" id="UP000823933">
    <property type="component" value="Unassembled WGS sequence"/>
</dbReference>
<dbReference type="GO" id="GO:0046872">
    <property type="term" value="F:metal ion binding"/>
    <property type="evidence" value="ECO:0007669"/>
    <property type="project" value="UniProtKB-KW"/>
</dbReference>
<feature type="binding site" evidence="2">
    <location>
        <position position="173"/>
    </location>
    <ligand>
        <name>Co(2+)</name>
        <dbReference type="ChEBI" id="CHEBI:48828"/>
    </ligand>
</feature>
<dbReference type="GO" id="GO:0019251">
    <property type="term" value="P:anaerobic cobalamin biosynthetic process"/>
    <property type="evidence" value="ECO:0007669"/>
    <property type="project" value="InterPro"/>
</dbReference>
<feature type="binding site" evidence="2">
    <location>
        <position position="142"/>
    </location>
    <ligand>
        <name>Co(2+)</name>
        <dbReference type="ChEBI" id="CHEBI:48828"/>
    </ligand>
</feature>
<dbReference type="SUPFAM" id="SSF53800">
    <property type="entry name" value="Chelatase"/>
    <property type="match status" value="1"/>
</dbReference>
<reference evidence="3" key="1">
    <citation type="journal article" date="2021" name="PeerJ">
        <title>Extensive microbial diversity within the chicken gut microbiome revealed by metagenomics and culture.</title>
        <authorList>
            <person name="Gilroy R."/>
            <person name="Ravi A."/>
            <person name="Getino M."/>
            <person name="Pursley I."/>
            <person name="Horton D.L."/>
            <person name="Alikhan N.F."/>
            <person name="Baker D."/>
            <person name="Gharbi K."/>
            <person name="Hall N."/>
            <person name="Watson M."/>
            <person name="Adriaenssens E.M."/>
            <person name="Foster-Nyarko E."/>
            <person name="Jarju S."/>
            <person name="Secka A."/>
            <person name="Antonio M."/>
            <person name="Oren A."/>
            <person name="Chaudhuri R.R."/>
            <person name="La Ragione R."/>
            <person name="Hildebrand F."/>
            <person name="Pallen M.J."/>
        </authorList>
    </citation>
    <scope>NUCLEOTIDE SEQUENCE</scope>
    <source>
        <strain evidence="3">ChiHcolR34-3080</strain>
    </source>
</reference>
<comment type="caution">
    <text evidence="3">The sequence shown here is derived from an EMBL/GenBank/DDBJ whole genome shotgun (WGS) entry which is preliminary data.</text>
</comment>
<feature type="binding site" evidence="2">
    <location>
        <position position="206"/>
    </location>
    <ligand>
        <name>Co(2+)</name>
        <dbReference type="ChEBI" id="CHEBI:48828"/>
    </ligand>
</feature>
<keyword evidence="2" id="KW-0170">Cobalt</keyword>
<proteinExistence type="predicted"/>
<dbReference type="Gene3D" id="3.40.50.1400">
    <property type="match status" value="2"/>
</dbReference>
<evidence type="ECO:0000256" key="2">
    <source>
        <dbReference type="PIRSR" id="PIRSR033579-3"/>
    </source>
</evidence>
<sequence length="261" mass="27467">MNQALLIAGFGTTVPSAQEELAALEAALAAAAPGWQAVRAYTSGMVRRALAARGRPVDSPAEALAKLKAAGVEKVFVQPTHFLCGIEYEKLKADAAAAAPGFARLRVGRPLLDGTEAVRALAALLMELCPAAEGRAVVFMGHGTAAFANLAYPALQTVFELAGRPDLRVGTVEGWPGLEEARSWLRAHPACRSVRLVPLLLAAGDHALHDMAGEDPGSWQSILEKEGCEVSCTLRGLAAEPAFRQFCAARMAGEMRQTDGL</sequence>
<dbReference type="PIRSF" id="PIRSF033579">
    <property type="entry name" value="Anaer_Co_chel"/>
    <property type="match status" value="1"/>
</dbReference>
<dbReference type="AlphaFoldDB" id="A0A9D1TXU0"/>
<organism evidence="3 4">
    <name type="scientific">Candidatus Faecalibacterium intestinigallinarum</name>
    <dbReference type="NCBI Taxonomy" id="2838581"/>
    <lineage>
        <taxon>Bacteria</taxon>
        <taxon>Bacillati</taxon>
        <taxon>Bacillota</taxon>
        <taxon>Clostridia</taxon>
        <taxon>Eubacteriales</taxon>
        <taxon>Oscillospiraceae</taxon>
        <taxon>Faecalibacterium</taxon>
    </lineage>
</organism>
<reference evidence="3" key="2">
    <citation type="submission" date="2021-04" db="EMBL/GenBank/DDBJ databases">
        <authorList>
            <person name="Gilroy R."/>
        </authorList>
    </citation>
    <scope>NUCLEOTIDE SEQUENCE</scope>
    <source>
        <strain evidence="3">ChiHcolR34-3080</strain>
    </source>
</reference>
<evidence type="ECO:0000256" key="1">
    <source>
        <dbReference type="PIRSR" id="PIRSR033579-1"/>
    </source>
</evidence>
<protein>
    <submittedName>
        <fullName evidence="3">Sirohydrochlorin cobaltochelatase</fullName>
    </submittedName>
</protein>
<dbReference type="Pfam" id="PF06180">
    <property type="entry name" value="CbiK"/>
    <property type="match status" value="1"/>
</dbReference>
<gene>
    <name evidence="3" type="ORF">H9890_09125</name>
</gene>
<accession>A0A9D1TXU0</accession>
<evidence type="ECO:0000313" key="3">
    <source>
        <dbReference type="EMBL" id="HIW09544.1"/>
    </source>
</evidence>
<name>A0A9D1TXU0_9FIRM</name>
<dbReference type="CDD" id="cd03413">
    <property type="entry name" value="CbiK_C"/>
    <property type="match status" value="1"/>
</dbReference>
<dbReference type="GO" id="GO:0016852">
    <property type="term" value="F:sirohydrochlorin cobaltochelatase activity"/>
    <property type="evidence" value="ECO:0007669"/>
    <property type="project" value="InterPro"/>
</dbReference>
<keyword evidence="2" id="KW-0479">Metal-binding</keyword>
<dbReference type="EMBL" id="DXHQ01000104">
    <property type="protein sequence ID" value="HIW09544.1"/>
    <property type="molecule type" value="Genomic_DNA"/>
</dbReference>
<feature type="active site" description="Proton acceptor" evidence="1">
    <location>
        <position position="142"/>
    </location>
</feature>